<organism evidence="3 4">
    <name type="scientific">Kribbella deserti</name>
    <dbReference type="NCBI Taxonomy" id="1926257"/>
    <lineage>
        <taxon>Bacteria</taxon>
        <taxon>Bacillati</taxon>
        <taxon>Actinomycetota</taxon>
        <taxon>Actinomycetes</taxon>
        <taxon>Propionibacteriales</taxon>
        <taxon>Kribbellaceae</taxon>
        <taxon>Kribbella</taxon>
    </lineage>
</organism>
<feature type="transmembrane region" description="Helical" evidence="2">
    <location>
        <begin position="137"/>
        <end position="156"/>
    </location>
</feature>
<evidence type="ECO:0000313" key="3">
    <source>
        <dbReference type="EMBL" id="MFC0629447.1"/>
    </source>
</evidence>
<dbReference type="Proteomes" id="UP001589890">
    <property type="component" value="Unassembled WGS sequence"/>
</dbReference>
<evidence type="ECO:0000313" key="4">
    <source>
        <dbReference type="Proteomes" id="UP001589890"/>
    </source>
</evidence>
<feature type="region of interest" description="Disordered" evidence="1">
    <location>
        <begin position="1"/>
        <end position="32"/>
    </location>
</feature>
<evidence type="ECO:0000256" key="1">
    <source>
        <dbReference type="SAM" id="MobiDB-lite"/>
    </source>
</evidence>
<keyword evidence="2" id="KW-0472">Membrane</keyword>
<dbReference type="EMBL" id="JBHLTC010000057">
    <property type="protein sequence ID" value="MFC0629447.1"/>
    <property type="molecule type" value="Genomic_DNA"/>
</dbReference>
<keyword evidence="2" id="KW-0812">Transmembrane</keyword>
<protein>
    <submittedName>
        <fullName evidence="3">Uncharacterized protein</fullName>
    </submittedName>
</protein>
<dbReference type="RefSeq" id="WP_380057549.1">
    <property type="nucleotide sequence ID" value="NZ_JBHLTC010000057.1"/>
</dbReference>
<keyword evidence="4" id="KW-1185">Reference proteome</keyword>
<feature type="transmembrane region" description="Helical" evidence="2">
    <location>
        <begin position="168"/>
        <end position="186"/>
    </location>
</feature>
<sequence>MTATQLQPPDPAKPADAAQPGGPTRPGGTAKAEESVPLGEAVVSGAAFSVGLPQVVRLFGTVIAPTTLLTGLLFWFGWQRGFWFYDYFGVDTSLLGLTTVDYLVLSVDGLFVPLVVFACVVLVAIWSRPLVRRQRAVGPEALLIAGGILATIGLVAMFAEPLRDRIELAAPLSLAGGVLLLSYANHLRRTTEAPPPETAEDLSPRRMAEWAGVFALVGICLFWATNDYSSAVGRARAEQFVGELPEVPNAVVYSTGELNLGGKGVTETPCTGSDALYAFRYDGLKLVLQSNDQYLILPAAWTPADGIAVLLPRNDNVRLELYRGLPASTPTC</sequence>
<gene>
    <name evidence="3" type="ORF">ACFFGN_35610</name>
</gene>
<feature type="transmembrane region" description="Helical" evidence="2">
    <location>
        <begin position="207"/>
        <end position="224"/>
    </location>
</feature>
<feature type="transmembrane region" description="Helical" evidence="2">
    <location>
        <begin position="102"/>
        <end position="125"/>
    </location>
</feature>
<proteinExistence type="predicted"/>
<comment type="caution">
    <text evidence="3">The sequence shown here is derived from an EMBL/GenBank/DDBJ whole genome shotgun (WGS) entry which is preliminary data.</text>
</comment>
<keyword evidence="2" id="KW-1133">Transmembrane helix</keyword>
<accession>A0ABV6R0G6</accession>
<feature type="transmembrane region" description="Helical" evidence="2">
    <location>
        <begin position="58"/>
        <end position="78"/>
    </location>
</feature>
<reference evidence="3 4" key="1">
    <citation type="submission" date="2024-09" db="EMBL/GenBank/DDBJ databases">
        <authorList>
            <person name="Sun Q."/>
            <person name="Mori K."/>
        </authorList>
    </citation>
    <scope>NUCLEOTIDE SEQUENCE [LARGE SCALE GENOMIC DNA]</scope>
    <source>
        <strain evidence="3 4">CGMCC 1.15906</strain>
    </source>
</reference>
<name>A0ABV6R0G6_9ACTN</name>
<evidence type="ECO:0000256" key="2">
    <source>
        <dbReference type="SAM" id="Phobius"/>
    </source>
</evidence>